<evidence type="ECO:0000313" key="1">
    <source>
        <dbReference type="EMBL" id="MBK1704517.1"/>
    </source>
</evidence>
<dbReference type="InterPro" id="IPR010985">
    <property type="entry name" value="Ribbon_hlx_hlx"/>
</dbReference>
<reference evidence="1" key="1">
    <citation type="submission" date="2017-08" db="EMBL/GenBank/DDBJ databases">
        <authorList>
            <person name="Imhoff J.F."/>
            <person name="Rahn T."/>
            <person name="Kuenzel S."/>
            <person name="Neulinger S.C."/>
        </authorList>
    </citation>
    <scope>NUCLEOTIDE SEQUENCE</scope>
    <source>
        <strain evidence="1">DSM 11080</strain>
    </source>
</reference>
<dbReference type="Proteomes" id="UP001296776">
    <property type="component" value="Unassembled WGS sequence"/>
</dbReference>
<evidence type="ECO:0008006" key="3">
    <source>
        <dbReference type="Google" id="ProtNLM"/>
    </source>
</evidence>
<comment type="caution">
    <text evidence="1">The sequence shown here is derived from an EMBL/GenBank/DDBJ whole genome shotgun (WGS) entry which is preliminary data.</text>
</comment>
<dbReference type="AlphaFoldDB" id="A0AAJ0U473"/>
<dbReference type="SUPFAM" id="SSF47598">
    <property type="entry name" value="Ribbon-helix-helix"/>
    <property type="match status" value="1"/>
</dbReference>
<reference evidence="1" key="2">
    <citation type="journal article" date="2020" name="Microorganisms">
        <title>Osmotic Adaptation and Compatible Solute Biosynthesis of Phototrophic Bacteria as Revealed from Genome Analyses.</title>
        <authorList>
            <person name="Imhoff J.F."/>
            <person name="Rahn T."/>
            <person name="Kunzel S."/>
            <person name="Keller A."/>
            <person name="Neulinger S.C."/>
        </authorList>
    </citation>
    <scope>NUCLEOTIDE SEQUENCE</scope>
    <source>
        <strain evidence="1">DSM 11080</strain>
    </source>
</reference>
<sequence>MANYALRVPESLFAYARKVADEENVSMNQFFVTAIAEKVAALKTETYFGERRARGDLADLDAWLDASPDNPPEPGDELPE</sequence>
<proteinExistence type="predicted"/>
<evidence type="ECO:0000313" key="2">
    <source>
        <dbReference type="Proteomes" id="UP001296776"/>
    </source>
</evidence>
<name>A0AAJ0U473_9GAMM</name>
<accession>A0AAJ0U473</accession>
<dbReference type="RefSeq" id="WP_200345721.1">
    <property type="nucleotide sequence ID" value="NZ_NRSJ01000011.1"/>
</dbReference>
<keyword evidence="2" id="KW-1185">Reference proteome</keyword>
<dbReference type="EMBL" id="NRSJ01000011">
    <property type="protein sequence ID" value="MBK1704517.1"/>
    <property type="molecule type" value="Genomic_DNA"/>
</dbReference>
<gene>
    <name evidence="1" type="ORF">CKO40_08195</name>
</gene>
<dbReference type="GO" id="GO:0006355">
    <property type="term" value="P:regulation of DNA-templated transcription"/>
    <property type="evidence" value="ECO:0007669"/>
    <property type="project" value="InterPro"/>
</dbReference>
<organism evidence="1 2">
    <name type="scientific">Halochromatium glycolicum</name>
    <dbReference type="NCBI Taxonomy" id="85075"/>
    <lineage>
        <taxon>Bacteria</taxon>
        <taxon>Pseudomonadati</taxon>
        <taxon>Pseudomonadota</taxon>
        <taxon>Gammaproteobacteria</taxon>
        <taxon>Chromatiales</taxon>
        <taxon>Chromatiaceae</taxon>
        <taxon>Halochromatium</taxon>
    </lineage>
</organism>
<protein>
    <recommendedName>
        <fullName evidence="3">HicB family protein</fullName>
    </recommendedName>
</protein>